<evidence type="ECO:0000256" key="1">
    <source>
        <dbReference type="ARBA" id="ARBA00004613"/>
    </source>
</evidence>
<dbReference type="InterPro" id="IPR031325">
    <property type="entry name" value="RHS_repeat"/>
</dbReference>
<dbReference type="InterPro" id="IPR050708">
    <property type="entry name" value="T6SS_VgrG/RHS"/>
</dbReference>
<dbReference type="SUPFAM" id="SSF69318">
    <property type="entry name" value="Integrin alpha N-terminal domain"/>
    <property type="match status" value="1"/>
</dbReference>
<dbReference type="InterPro" id="IPR003284">
    <property type="entry name" value="Sal_SpvB"/>
</dbReference>
<dbReference type="InterPro" id="IPR022045">
    <property type="entry name" value="TcdB_toxin_mid/N"/>
</dbReference>
<evidence type="ECO:0000313" key="7">
    <source>
        <dbReference type="Proteomes" id="UP000289650"/>
    </source>
</evidence>
<dbReference type="GO" id="GO:0005737">
    <property type="term" value="C:cytoplasm"/>
    <property type="evidence" value="ECO:0007669"/>
    <property type="project" value="InterPro"/>
</dbReference>
<dbReference type="Gene3D" id="2.180.10.10">
    <property type="entry name" value="RHS repeat-associated core"/>
    <property type="match status" value="1"/>
</dbReference>
<dbReference type="PANTHER" id="PTHR32305">
    <property type="match status" value="1"/>
</dbReference>
<evidence type="ECO:0000259" key="4">
    <source>
        <dbReference type="Pfam" id="PF12255"/>
    </source>
</evidence>
<dbReference type="Proteomes" id="UP000289650">
    <property type="component" value="Unassembled WGS sequence"/>
</dbReference>
<evidence type="ECO:0000313" key="6">
    <source>
        <dbReference type="EMBL" id="RXV64408.1"/>
    </source>
</evidence>
<sequence>MATRLRTHFFADTQRRRPCRSDLIMQQDTSISVQSLSLPKGGGAIVGLGDSMSPAGPTGMAGWSLPVSVSSGRGYAPALTLDYSSGAGNGAFGLGWQLSGVLTIRRRTSRGVPGYDGGPDDAFVGPDGEGLVSERDDSGQPLTTSVNTYNGKTLKATYAVTRYFPRVEQAFHRIEHWADTRSSDEFWLIHGADGQLHCLGKTPAARIADPSNASRVAEWRIEESVNPFGEHIFYRYVAENADGVIAENEAQRDHTAGRYLAEVYYGNVEPQADLYLWDSDDPSRQAWLFSLVLDYGERGIDHGTAPPYTATATWLVRADSFSGYQYGFEVRAHRLCRQFLMFHHMPEQLGEDHALVGRLLLTYQESPVVSQLVLAETLAYEADGDGTVEALPPLEFGYQAFAPSTQSDAYEVFRGVPKLNDAVHYQLVDLYGDGLPGVLFRHGADWQYRAPVRGQHGGDSVDYGAWQALPTVPAMQPARLALMDIDGDGRLDWLVTQPGLNGCFTLQEGNAWSGFTPFSALPVEFFHPKAQLADLVGAGLSDLALIGPQSVRLYANRRGGFAPGETVEQDADTVLPDAGRDARELVAFSDVLGSGQPHLVRIRHDSVTCWPNLGRGRFGQPFQLAPLDFDRATFDPDRLVLADLDGSGAADVLYIERDHIRLYLNQSGNGLTDYVRISLPTGLTFDRLCSVSFADLQGLGVASLVISHPHMAPHHWRLDFTSVKPYLLATVNNNMGASTTLSYRSSAQFWLDDKASDSRLTSSLPFAIHTLTQVVSCDEVTGNGVTSLRSYHQGVYDGREREFRGFGLVISQDAQQIAKTGQSNVPVAPPMMLKTWYHTGREYDEGQLFESPYVDAAEYPVGSTTLTSFDAKAGRDCPLDQPSDVTRWWLYRALKGLPLRQEVYGLDGSDVANTPYSVSLSRYQSRQVQAAQPDAAPVALPTPLEQIDYRYERIAVDPLISQAVQLQRDAFGSIQWSVAIAYPRRARPKDNPYPATLPSTSWASSYDTQQQELHLTETRHAVIHLSDHPQAWRLNLPFQQRTNVLVFSAGEVPGDGLNFEALMQVDGLLAVCRTRVYGGQQQVIYTDTPVTLTALVDHVESAEFDDDSLAAYDDVLDQNALNALLEQAGYQQASRVLPTDPAATDPESAVWVAARDYSTYLSSSEFYRPSQQQSSRLVGVVKYAYDDCHCVLTQSTDALGNETTATYNYRFLQPCRLVDPNGNTQEAQFNALGRVVATSIYGSEAGDRVGFSPVSTFSGQGWTVASAISQAGSEAQRVATIEVIDVFSWMGQLTLDALKEVTVDPAAVWSALVANRLITVQGHVLAAGRRWATQGSAIPGIPDTVRPLITALTRLPVQHVTLVADRYPDDEAQQVRINLAYFDGDGRTLQSVQKVPGGLAWQRKDDGEIVVDDAGNPISVDTTNRWAVSGKIEFDNKGQPVRSYQPYFVNDWRYVADKALRTCGYADTHCHDATGREIQVTTAKGTIRRNGYYPWFTVVEDENDTWGNHRPDLGLYSSGRFMRTAPFSDQPPMPSSANLSFGTPTLDVRNNRGEPVRTLAYNRASTDAALDERIERTTYDSLGRMASGVDARLFSAGGTPNFRYAASLSGHVLRTAGVDAGTTVALADVDGRPVWSRDARGTVSTFAYDALGRPLSVTETAGDTTAVRDAWVYGEAEPDPALHNLRGQCVRRYDPAGRLAWPGFSLTGQPLTETRTLLTSPDTDPDWAGGEAGWASALETDAYPTAWAYDATGAWHTQTDAKGNMQVQTVDIGGRLASRTLTLTGGATQPVLVAIDYSAAGQVQSETAGNGVISTYGYEPQTQRLVRLTVTRPDQPGRRAVLRDLHYDYDPVGNVLGVRDAAQSTTYWRNQRVEPVHTYTYDALYQLLTATGREMAHHGRQGTTLPPATIPLPNDDTIYTGYTRRYTYDRGGNLTQIRHQGTAAYTQDIVVSATRNHALAQNAEGSLTPADVDDGRWFDAAGNQQCLLPDRAQPLAWNDRNRLMGVTLIQRASGADDRETYQYGADAMRVRKRTTTQTSGTTRIAEAIYLPGLTLRVTRRDDGTTVQVVEALHEVQASAGRTHARALHWESGMPPMLANDALRFGHADLIGSLALELDGQADLVSREEYYPYGGTAVWSARSQVEADTKFIRYSGQERDVTGLYDYGWRSYQPWLGRWLNPDPAGTIDGFNLFGMVGNNPLTYMDMEGTVRYLYVPFMDMESIEMAHGHNMQRDLVNKSPDILVFPTERELNKFQGKVAEIMRDPALLSKKAELGKEHMAKYDDVPTPKTVRELLPSSKNSMHEDLRLVATGIQMYKSIFNLPLAVSEERNKVFQNMQFGDKLYIASHGAAGYPGLANNQGLEVSMRHLARRLQKANLPDTNIRIVLTSCESAHSGTDESTSGVTSLAPAQTLINEFKSLGYKNLKVAGYRGSRLTFGFLEESGHHNLQTYDIISEDAHMRATTIRMRSSTVRKIFD</sequence>
<name>A0A4Q2A5Q4_9BURK</name>
<dbReference type="Pfam" id="PF05593">
    <property type="entry name" value="RHS_repeat"/>
    <property type="match status" value="1"/>
</dbReference>
<proteinExistence type="predicted"/>
<dbReference type="Pfam" id="PF12255">
    <property type="entry name" value="TcdB_toxin_midC"/>
    <property type="match status" value="1"/>
</dbReference>
<dbReference type="PANTHER" id="PTHR32305:SF15">
    <property type="entry name" value="PROTEIN RHSA-RELATED"/>
    <property type="match status" value="1"/>
</dbReference>
<dbReference type="InterPro" id="IPR006530">
    <property type="entry name" value="YD"/>
</dbReference>
<dbReference type="Pfam" id="PF12256">
    <property type="entry name" value="TcdB_toxin_midN"/>
    <property type="match status" value="1"/>
</dbReference>
<evidence type="ECO:0000256" key="3">
    <source>
        <dbReference type="ARBA" id="ARBA00023026"/>
    </source>
</evidence>
<dbReference type="InterPro" id="IPR028994">
    <property type="entry name" value="Integrin_alpha_N"/>
</dbReference>
<gene>
    <name evidence="6" type="ORF">D1006_39255</name>
</gene>
<evidence type="ECO:0000259" key="5">
    <source>
        <dbReference type="Pfam" id="PF12256"/>
    </source>
</evidence>
<evidence type="ECO:0000256" key="2">
    <source>
        <dbReference type="ARBA" id="ARBA00022525"/>
    </source>
</evidence>
<keyword evidence="2" id="KW-0964">Secreted</keyword>
<dbReference type="InterPro" id="IPR022044">
    <property type="entry name" value="TcdB_toxin_mid/C"/>
</dbReference>
<feature type="domain" description="Insecticide toxin TcdB middle/C-terminal" evidence="4">
    <location>
        <begin position="889"/>
        <end position="1035"/>
    </location>
</feature>
<dbReference type="GO" id="GO:0005576">
    <property type="term" value="C:extracellular region"/>
    <property type="evidence" value="ECO:0007669"/>
    <property type="project" value="UniProtKB-SubCell"/>
</dbReference>
<protein>
    <submittedName>
        <fullName evidence="6">Insecticidal toxin complex protein TcaC</fullName>
    </submittedName>
</protein>
<accession>A0A4Q2A5Q4</accession>
<dbReference type="Pfam" id="PF03534">
    <property type="entry name" value="SpvB"/>
    <property type="match status" value="1"/>
</dbReference>
<dbReference type="NCBIfam" id="TIGR01643">
    <property type="entry name" value="YD_repeat_2x"/>
    <property type="match status" value="1"/>
</dbReference>
<dbReference type="EMBL" id="QWEX01000004">
    <property type="protein sequence ID" value="RXV64408.1"/>
    <property type="molecule type" value="Genomic_DNA"/>
</dbReference>
<dbReference type="NCBIfam" id="TIGR03696">
    <property type="entry name" value="Rhs_assc_core"/>
    <property type="match status" value="1"/>
</dbReference>
<dbReference type="PRINTS" id="PR01341">
    <property type="entry name" value="SALSPVBPROT"/>
</dbReference>
<keyword evidence="3" id="KW-0843">Virulence</keyword>
<feature type="domain" description="Insecticide toxin TcdB middle/N-terminal" evidence="5">
    <location>
        <begin position="676"/>
        <end position="840"/>
    </location>
</feature>
<comment type="caution">
    <text evidence="6">The sequence shown here is derived from an EMBL/GenBank/DDBJ whole genome shotgun (WGS) entry which is preliminary data.</text>
</comment>
<comment type="subcellular location">
    <subcellularLocation>
        <location evidence="1">Secreted</location>
    </subcellularLocation>
</comment>
<reference evidence="6 7" key="1">
    <citation type="submission" date="2018-08" db="EMBL/GenBank/DDBJ databases">
        <title>Mountain-cultivated ginseng endophyte, Burkholderia stabilis and its activity against ginseng root rot disease.</title>
        <authorList>
            <person name="Tapan Kumar M."/>
            <person name="Bae H."/>
            <person name="Shanmugam G."/>
            <person name="Jeon J."/>
        </authorList>
    </citation>
    <scope>NUCLEOTIDE SEQUENCE [LARGE SCALE GENOMIC DNA]</scope>
    <source>
        <strain evidence="6 7">EB159</strain>
    </source>
</reference>
<dbReference type="InterPro" id="IPR022385">
    <property type="entry name" value="Rhs_assc_core"/>
</dbReference>
<organism evidence="6 7">
    <name type="scientific">Burkholderia stabilis</name>
    <dbReference type="NCBI Taxonomy" id="95485"/>
    <lineage>
        <taxon>Bacteria</taxon>
        <taxon>Pseudomonadati</taxon>
        <taxon>Pseudomonadota</taxon>
        <taxon>Betaproteobacteria</taxon>
        <taxon>Burkholderiales</taxon>
        <taxon>Burkholderiaceae</taxon>
        <taxon>Burkholderia</taxon>
        <taxon>Burkholderia cepacia complex</taxon>
    </lineage>
</organism>